<name>A0A8S1H213_9PELO</name>
<evidence type="ECO:0000313" key="4">
    <source>
        <dbReference type="Proteomes" id="UP000835052"/>
    </source>
</evidence>
<accession>A0A8S1H213</accession>
<comment type="caution">
    <text evidence="3">The sequence shown here is derived from an EMBL/GenBank/DDBJ whole genome shotgun (WGS) entry which is preliminary data.</text>
</comment>
<dbReference type="OrthoDB" id="10051416at2759"/>
<gene>
    <name evidence="3" type="ORF">CAUJ_LOCUS5718</name>
</gene>
<feature type="compositionally biased region" description="Polar residues" evidence="1">
    <location>
        <begin position="302"/>
        <end position="313"/>
    </location>
</feature>
<feature type="compositionally biased region" description="Basic and acidic residues" evidence="1">
    <location>
        <begin position="1268"/>
        <end position="1277"/>
    </location>
</feature>
<feature type="compositionally biased region" description="Basic and acidic residues" evidence="1">
    <location>
        <begin position="314"/>
        <end position="334"/>
    </location>
</feature>
<protein>
    <recommendedName>
        <fullName evidence="2">Bridge-like lipid transfer protein family member 1 C-terminal domain-containing protein</fullName>
    </recommendedName>
</protein>
<feature type="region of interest" description="Disordered" evidence="1">
    <location>
        <begin position="302"/>
        <end position="354"/>
    </location>
</feature>
<dbReference type="PANTHER" id="PTHR31640:SF1">
    <property type="entry name" value="BRIDGE-LIKE LIPID TRANSFER PROTEIN FAMILY MEMBER 1"/>
    <property type="match status" value="1"/>
</dbReference>
<organism evidence="3 4">
    <name type="scientific">Caenorhabditis auriculariae</name>
    <dbReference type="NCBI Taxonomy" id="2777116"/>
    <lineage>
        <taxon>Eukaryota</taxon>
        <taxon>Metazoa</taxon>
        <taxon>Ecdysozoa</taxon>
        <taxon>Nematoda</taxon>
        <taxon>Chromadorea</taxon>
        <taxon>Rhabditida</taxon>
        <taxon>Rhabditina</taxon>
        <taxon>Rhabditomorpha</taxon>
        <taxon>Rhabditoidea</taxon>
        <taxon>Rhabditidae</taxon>
        <taxon>Peloderinae</taxon>
        <taxon>Caenorhabditis</taxon>
    </lineage>
</organism>
<proteinExistence type="predicted"/>
<dbReference type="GO" id="GO:0098793">
    <property type="term" value="C:presynapse"/>
    <property type="evidence" value="ECO:0007669"/>
    <property type="project" value="GOC"/>
</dbReference>
<sequence>MVHFVLSNSFVSFAGFTFRQATAIGGPAKWVLSVCAEMKGVVIDLDQRIGKLAKMLVNTFSIFGEDEDDGTSLFDEHRELDSDEEKIEGAAEFANLRVEERIPWMENKMHERSRAVFDLVSRGASQKKLEAETQKLRQLELIRFKEFRRTMVEKWQKRGQASTPRSHQRPRRDSILSTKAKEVVSNVTGKHARPANTPQPVVEEIRDLETVNFNVTVKVSIDSGNCTLRTAKQEGAVPMTFGGKIGETLAAVNRGTRDIKAMFEQPNMTTTTFSIPSLEIKANHVSDQTDAMAKATADRFQSYASQGRANSSREAMEETRAENAKMKVGEEPKPKGAPRTTNSPSAFSPMRKVTPQKAPKRGCFYLFIGLSSMPTETVVTPHLATYLEQVLEPLPPSSVFRSSQADPENEQSRANSPVSHDNNIVAMDTAALPMDVMFYLDVQSSTIRFDGKKPSASGRSQSAVDCLLTLPRLTVELTTRRTDEDGYVGGMDISGQFKGFLLSIYSPHQDPTAAGALKLSLDTLLFVISRSKNSSSEADNRVRFVLTSQIGKASFEYDMRRLGELIQFPKPWYRAAIARRVFFGDQSAPRHRDDNSDTATARSHFHSAQAASKKDTTTNSASNTSVATHIPKPWYASVLVAVQWKEFDVFAQMSNTMGKTTWKARKGRLSGNAKLNSKLERDINVKFKLGSSELRAREGAISGDICFNTLVLSASHTLYADVAKPPKNEGKFDLRWISATVEWMSRRVFLAKWTQPSLVASDYHLAEKNSEKKRLAALGVNVRSSWDDLQVVIMRTTIDDLKSIVLKLTTFFQEQLKNSRIMWGIMDTSLKKPPIREQPSMPKTNLWEKIIDYVSEMQLREQLMGLMEKDGIAVGGNVDLNAGKISLVLMQGDMNSNCWAVFHLREAGIAFSPQARLSYMNEEYDHLGILLTQKFILRLGKEKKDRVENMANVCRVQTRHNLSRQQASIDSVLEYLISDVLKVTGLHVNPEHDADILQEVAAKNLRADPKAMSSATSLRTAAGTPPLPLPKDHKGLVTSKSAHSVLELFQFPALEAVMTSRQLNGVDEGEGYAEIMKSVMEVYSTFVCDFHDEVAIETDFNAQVSFLPELLKSYLNEPRLTGSTTSSSCESLTAKETSSDPRVFICEKWIVEPKMRFIDRIKWKPPVVDEILRKLQIFDHRNTIPKVIQRAVLDPLDTVLAGAVIAALHLVDTQHTIAAFKRSRAPEAPSSNEGQPEASAPSMALPALRPLSLSMTPSAAERTKHQRARSDGRKFQH</sequence>
<dbReference type="InterPro" id="IPR033616">
    <property type="entry name" value="BLTP1"/>
</dbReference>
<dbReference type="GO" id="GO:0048488">
    <property type="term" value="P:synaptic vesicle endocytosis"/>
    <property type="evidence" value="ECO:0007669"/>
    <property type="project" value="TreeGrafter"/>
</dbReference>
<dbReference type="EMBL" id="CAJGYM010000012">
    <property type="protein sequence ID" value="CAD6189799.1"/>
    <property type="molecule type" value="Genomic_DNA"/>
</dbReference>
<evidence type="ECO:0000259" key="2">
    <source>
        <dbReference type="SMART" id="SM01220"/>
    </source>
</evidence>
<dbReference type="Pfam" id="PF25040">
    <property type="entry name" value="BLTP1_C"/>
    <property type="match status" value="3"/>
</dbReference>
<dbReference type="AlphaFoldDB" id="A0A8S1H213"/>
<feature type="domain" description="Bridge-like lipid transfer protein family member 1 C-terminal" evidence="2">
    <location>
        <begin position="619"/>
        <end position="1210"/>
    </location>
</feature>
<evidence type="ECO:0000313" key="3">
    <source>
        <dbReference type="EMBL" id="CAD6189799.1"/>
    </source>
</evidence>
<dbReference type="SMART" id="SM01220">
    <property type="entry name" value="FSA_C"/>
    <property type="match status" value="1"/>
</dbReference>
<dbReference type="PANTHER" id="PTHR31640">
    <property type="entry name" value="TRANSMEMBRANE PROTEIN KIAA1109"/>
    <property type="match status" value="1"/>
</dbReference>
<feature type="region of interest" description="Disordered" evidence="1">
    <location>
        <begin position="587"/>
        <end position="625"/>
    </location>
</feature>
<keyword evidence="4" id="KW-1185">Reference proteome</keyword>
<feature type="region of interest" description="Disordered" evidence="1">
    <location>
        <begin position="1223"/>
        <end position="1277"/>
    </location>
</feature>
<dbReference type="Proteomes" id="UP000835052">
    <property type="component" value="Unassembled WGS sequence"/>
</dbReference>
<dbReference type="InterPro" id="IPR056742">
    <property type="entry name" value="BLTP1_C"/>
</dbReference>
<feature type="region of interest" description="Disordered" evidence="1">
    <location>
        <begin position="397"/>
        <end position="420"/>
    </location>
</feature>
<feature type="region of interest" description="Disordered" evidence="1">
    <location>
        <begin position="155"/>
        <end position="177"/>
    </location>
</feature>
<feature type="compositionally biased region" description="Polar residues" evidence="1">
    <location>
        <begin position="399"/>
        <end position="420"/>
    </location>
</feature>
<evidence type="ECO:0000256" key="1">
    <source>
        <dbReference type="SAM" id="MobiDB-lite"/>
    </source>
</evidence>
<reference evidence="3" key="1">
    <citation type="submission" date="2020-10" db="EMBL/GenBank/DDBJ databases">
        <authorList>
            <person name="Kikuchi T."/>
        </authorList>
    </citation>
    <scope>NUCLEOTIDE SEQUENCE</scope>
    <source>
        <strain evidence="3">NKZ352</strain>
    </source>
</reference>